<keyword evidence="1" id="KW-0812">Transmembrane</keyword>
<dbReference type="Proteomes" id="UP000317257">
    <property type="component" value="Unassembled WGS sequence"/>
</dbReference>
<keyword evidence="1" id="KW-1133">Transmembrane helix</keyword>
<keyword evidence="1" id="KW-0472">Membrane</keyword>
<name>A0A5C6GF35_METRR</name>
<organism evidence="2 3">
    <name type="scientific">Metarhizium rileyi (strain RCEF 4871)</name>
    <name type="common">Nomuraea rileyi</name>
    <dbReference type="NCBI Taxonomy" id="1649241"/>
    <lineage>
        <taxon>Eukaryota</taxon>
        <taxon>Fungi</taxon>
        <taxon>Dikarya</taxon>
        <taxon>Ascomycota</taxon>
        <taxon>Pezizomycotina</taxon>
        <taxon>Sordariomycetes</taxon>
        <taxon>Hypocreomycetidae</taxon>
        <taxon>Hypocreales</taxon>
        <taxon>Clavicipitaceae</taxon>
        <taxon>Metarhizium</taxon>
    </lineage>
</organism>
<dbReference type="EMBL" id="SBHS01000005">
    <property type="protein sequence ID" value="TWU76515.1"/>
    <property type="molecule type" value="Genomic_DNA"/>
</dbReference>
<accession>A0A5C6GF35</accession>
<protein>
    <submittedName>
        <fullName evidence="2">Uncharacterized protein</fullName>
    </submittedName>
</protein>
<evidence type="ECO:0000256" key="1">
    <source>
        <dbReference type="SAM" id="Phobius"/>
    </source>
</evidence>
<sequence length="158" mass="17813">MSTHKQPQEAAADPTSRIATVPIPHAIFLLLFCLFIALFIRMTQYTFLKGHLHAASRGLHWLRHGDDQTSASTGEPTSLTCAHFNTLNSLRGSIYRPNLIFGDSTHRSMVSTPLLVQQHEDQPELLEMDVIVKAEEDWEVYSSMHGTNNLNTPWSWTA</sequence>
<comment type="caution">
    <text evidence="2">The sequence shown here is derived from an EMBL/GenBank/DDBJ whole genome shotgun (WGS) entry which is preliminary data.</text>
</comment>
<gene>
    <name evidence="2" type="ORF">ED733_007568</name>
</gene>
<feature type="transmembrane region" description="Helical" evidence="1">
    <location>
        <begin position="23"/>
        <end position="40"/>
    </location>
</feature>
<proteinExistence type="predicted"/>
<dbReference type="AlphaFoldDB" id="A0A5C6GF35"/>
<evidence type="ECO:0000313" key="2">
    <source>
        <dbReference type="EMBL" id="TWU76515.1"/>
    </source>
</evidence>
<evidence type="ECO:0000313" key="3">
    <source>
        <dbReference type="Proteomes" id="UP000317257"/>
    </source>
</evidence>
<reference evidence="3" key="1">
    <citation type="submission" date="2018-12" db="EMBL/GenBank/DDBJ databases">
        <title>The complete genome of Metarhizium rileyi, a key fungal pathogen of Lepidoptera.</title>
        <authorList>
            <person name="Binneck E."/>
            <person name="Lastra C.C.L."/>
            <person name="Sosa-Gomez D.R."/>
        </authorList>
    </citation>
    <scope>NUCLEOTIDE SEQUENCE [LARGE SCALE GENOMIC DNA]</scope>
    <source>
        <strain evidence="3">Cep018-CH2</strain>
    </source>
</reference>